<feature type="region of interest" description="Disordered" evidence="1">
    <location>
        <begin position="115"/>
        <end position="139"/>
    </location>
</feature>
<accession>A0A1I2REH8</accession>
<evidence type="ECO:0000313" key="3">
    <source>
        <dbReference type="Proteomes" id="UP000198661"/>
    </source>
</evidence>
<reference evidence="2 3" key="1">
    <citation type="submission" date="2016-10" db="EMBL/GenBank/DDBJ databases">
        <authorList>
            <person name="de Groot N.N."/>
        </authorList>
    </citation>
    <scope>NUCLEOTIDE SEQUENCE [LARGE SCALE GENOMIC DNA]</scope>
    <source>
        <strain evidence="2 3">DSM 44945</strain>
    </source>
</reference>
<protein>
    <submittedName>
        <fullName evidence="2">Uncharacterized protein</fullName>
    </submittedName>
</protein>
<dbReference type="Proteomes" id="UP000198661">
    <property type="component" value="Unassembled WGS sequence"/>
</dbReference>
<proteinExistence type="predicted"/>
<keyword evidence="3" id="KW-1185">Reference proteome</keyword>
<organism evidence="2 3">
    <name type="scientific">Planifilum fulgidum</name>
    <dbReference type="NCBI Taxonomy" id="201973"/>
    <lineage>
        <taxon>Bacteria</taxon>
        <taxon>Bacillati</taxon>
        <taxon>Bacillota</taxon>
        <taxon>Bacilli</taxon>
        <taxon>Bacillales</taxon>
        <taxon>Thermoactinomycetaceae</taxon>
        <taxon>Planifilum</taxon>
    </lineage>
</organism>
<dbReference type="RefSeq" id="WP_092040369.1">
    <property type="nucleotide sequence ID" value="NZ_FOOK01000030.1"/>
</dbReference>
<sequence>MTECKFKGSRTGGIIARGEAAGKNAYWLSRFPVRKVGAEAFAFPERAVSGKGRMNAGSTPMAMDGGEDAGESAREGAEQVTPAGLKPIMSDSQGIAHAALNRLNSLGQIGAMMVTARPKPPTDSAIGEDRRRGSRGIGE</sequence>
<name>A0A1I2REH8_9BACL</name>
<gene>
    <name evidence="2" type="ORF">SAMN04488025_13036</name>
</gene>
<feature type="region of interest" description="Disordered" evidence="1">
    <location>
        <begin position="50"/>
        <end position="80"/>
    </location>
</feature>
<dbReference type="AlphaFoldDB" id="A0A1I2REH8"/>
<evidence type="ECO:0000256" key="1">
    <source>
        <dbReference type="SAM" id="MobiDB-lite"/>
    </source>
</evidence>
<dbReference type="EMBL" id="FOOK01000030">
    <property type="protein sequence ID" value="SFG39095.1"/>
    <property type="molecule type" value="Genomic_DNA"/>
</dbReference>
<evidence type="ECO:0000313" key="2">
    <source>
        <dbReference type="EMBL" id="SFG39095.1"/>
    </source>
</evidence>